<sequence>MAQETYIEKVAIVGAAGHIGSHFTRELLKTGKHTVTAITRAGSTSSIPEGVRRVEVNYDDQECLVNALKGQQFLIITLSVTSPADLHSKIVKAASDAEIPYIMPNVYSTDLQNKSVSEDVMYGAAALERCKEVERQGNTAYIAMNCGFWYNWSLLLGESFFGFDLEKKSATFFDDGKNRITSSSESQCGRAVAALLSLPERKVAEWKNKFFYVGSFTCTQRDILDSIHRVTGTTDADWTISYESCQKRYQDGLAEMQNGVNSGFAKALYAVSFSKDAGGDFESTRGLANDAIGLPKEDLDEVTKKALTTAVPAVPKVV</sequence>
<gene>
    <name evidence="4" type="ORF">ATNIH1004_010600</name>
    <name evidence="5" type="ORF">EYZ11_008911</name>
</gene>
<comment type="caution">
    <text evidence="5">The sequence shown here is derived from an EMBL/GenBank/DDBJ whole genome shotgun (WGS) entry which is preliminary data.</text>
</comment>
<evidence type="ECO:0000313" key="4">
    <source>
        <dbReference type="EMBL" id="KAA8643825.1"/>
    </source>
</evidence>
<keyword evidence="1" id="KW-0521">NADP</keyword>
<reference evidence="4 7" key="2">
    <citation type="submission" date="2019-08" db="EMBL/GenBank/DDBJ databases">
        <title>The genome sequence of a newly discovered highly antifungal drug resistant Aspergillus species, Aspergillus tanneri NIH 1004.</title>
        <authorList>
            <person name="Mounaud S."/>
            <person name="Singh I."/>
            <person name="Joardar V."/>
            <person name="Pakala S."/>
            <person name="Pakala S."/>
            <person name="Venepally P."/>
            <person name="Chung J.K."/>
            <person name="Losada L."/>
            <person name="Nierman W.C."/>
        </authorList>
    </citation>
    <scope>NUCLEOTIDE SEQUENCE [LARGE SCALE GENOMIC DNA]</scope>
    <source>
        <strain evidence="4 7">NIH1004</strain>
    </source>
</reference>
<evidence type="ECO:0000313" key="5">
    <source>
        <dbReference type="EMBL" id="THC91627.1"/>
    </source>
</evidence>
<evidence type="ECO:0000256" key="2">
    <source>
        <dbReference type="ARBA" id="ARBA00023002"/>
    </source>
</evidence>
<feature type="domain" description="NmrA-like" evidence="3">
    <location>
        <begin position="9"/>
        <end position="233"/>
    </location>
</feature>
<dbReference type="PANTHER" id="PTHR47706">
    <property type="entry name" value="NMRA-LIKE FAMILY PROTEIN"/>
    <property type="match status" value="1"/>
</dbReference>
<dbReference type="SUPFAM" id="SSF51735">
    <property type="entry name" value="NAD(P)-binding Rossmann-fold domains"/>
    <property type="match status" value="1"/>
</dbReference>
<dbReference type="OrthoDB" id="419598at2759"/>
<accession>A0A4S3JBE7</accession>
<dbReference type="InterPro" id="IPR008030">
    <property type="entry name" value="NmrA-like"/>
</dbReference>
<keyword evidence="6" id="KW-1185">Reference proteome</keyword>
<dbReference type="Proteomes" id="UP000308092">
    <property type="component" value="Unassembled WGS sequence"/>
</dbReference>
<evidence type="ECO:0000256" key="1">
    <source>
        <dbReference type="ARBA" id="ARBA00022857"/>
    </source>
</evidence>
<organism evidence="5 6">
    <name type="scientific">Aspergillus tanneri</name>
    <dbReference type="NCBI Taxonomy" id="1220188"/>
    <lineage>
        <taxon>Eukaryota</taxon>
        <taxon>Fungi</taxon>
        <taxon>Dikarya</taxon>
        <taxon>Ascomycota</taxon>
        <taxon>Pezizomycotina</taxon>
        <taxon>Eurotiomycetes</taxon>
        <taxon>Eurotiomycetidae</taxon>
        <taxon>Eurotiales</taxon>
        <taxon>Aspergillaceae</taxon>
        <taxon>Aspergillus</taxon>
        <taxon>Aspergillus subgen. Circumdati</taxon>
    </lineage>
</organism>
<dbReference type="GO" id="GO:0016491">
    <property type="term" value="F:oxidoreductase activity"/>
    <property type="evidence" value="ECO:0007669"/>
    <property type="project" value="UniProtKB-KW"/>
</dbReference>
<dbReference type="Gene3D" id="3.40.50.720">
    <property type="entry name" value="NAD(P)-binding Rossmann-like Domain"/>
    <property type="match status" value="1"/>
</dbReference>
<dbReference type="Pfam" id="PF05368">
    <property type="entry name" value="NmrA"/>
    <property type="match status" value="1"/>
</dbReference>
<dbReference type="Proteomes" id="UP000324241">
    <property type="component" value="Unassembled WGS sequence"/>
</dbReference>
<proteinExistence type="predicted"/>
<dbReference type="InterPro" id="IPR051609">
    <property type="entry name" value="NmrA/Isoflavone_reductase-like"/>
</dbReference>
<dbReference type="InterPro" id="IPR045312">
    <property type="entry name" value="PCBER-like"/>
</dbReference>
<evidence type="ECO:0000259" key="3">
    <source>
        <dbReference type="Pfam" id="PF05368"/>
    </source>
</evidence>
<reference evidence="5 6" key="1">
    <citation type="submission" date="2019-03" db="EMBL/GenBank/DDBJ databases">
        <title>The genome sequence of a newly discovered highly antifungal drug resistant Aspergillus species, Aspergillus tanneri NIH 1004.</title>
        <authorList>
            <person name="Mounaud S."/>
            <person name="Singh I."/>
            <person name="Joardar V."/>
            <person name="Pakala S."/>
            <person name="Pakala S."/>
            <person name="Venepally P."/>
            <person name="Hoover J."/>
            <person name="Nierman W."/>
            <person name="Chung J."/>
            <person name="Losada L."/>
        </authorList>
    </citation>
    <scope>NUCLEOTIDE SEQUENCE [LARGE SCALE GENOMIC DNA]</scope>
    <source>
        <strain evidence="5 6">NIH1004</strain>
    </source>
</reference>
<evidence type="ECO:0000313" key="6">
    <source>
        <dbReference type="Proteomes" id="UP000308092"/>
    </source>
</evidence>
<dbReference type="InterPro" id="IPR036291">
    <property type="entry name" value="NAD(P)-bd_dom_sf"/>
</dbReference>
<dbReference type="GeneID" id="54333301"/>
<dbReference type="EMBL" id="SOSA01000398">
    <property type="protein sequence ID" value="THC91627.1"/>
    <property type="molecule type" value="Genomic_DNA"/>
</dbReference>
<name>A0A4S3JBE7_9EURO</name>
<keyword evidence="2" id="KW-0560">Oxidoreductase</keyword>
<dbReference type="CDD" id="cd05259">
    <property type="entry name" value="PCBER_SDR_a"/>
    <property type="match status" value="1"/>
</dbReference>
<dbReference type="RefSeq" id="XP_033423186.1">
    <property type="nucleotide sequence ID" value="XM_033575168.1"/>
</dbReference>
<dbReference type="AlphaFoldDB" id="A0A4S3JBE7"/>
<dbReference type="STRING" id="1220188.A0A4S3JBE7"/>
<dbReference type="PANTHER" id="PTHR47706:SF7">
    <property type="entry name" value="CIPA-LIKE, PUTATIVE (AFU_ORTHOLOGUE AFUA_1G01630)-RELATED"/>
    <property type="match status" value="1"/>
</dbReference>
<protein>
    <recommendedName>
        <fullName evidence="3">NmrA-like domain-containing protein</fullName>
    </recommendedName>
</protein>
<dbReference type="EMBL" id="QUQM01000005">
    <property type="protein sequence ID" value="KAA8643825.1"/>
    <property type="molecule type" value="Genomic_DNA"/>
</dbReference>
<evidence type="ECO:0000313" key="7">
    <source>
        <dbReference type="Proteomes" id="UP000324241"/>
    </source>
</evidence>
<dbReference type="VEuPathDB" id="FungiDB:EYZ11_008911"/>